<evidence type="ECO:0000256" key="1">
    <source>
        <dbReference type="SAM" id="MobiDB-lite"/>
    </source>
</evidence>
<reference evidence="2" key="1">
    <citation type="submission" date="2021-02" db="EMBL/GenBank/DDBJ databases">
        <authorList>
            <person name="Dougan E. K."/>
            <person name="Rhodes N."/>
            <person name="Thang M."/>
            <person name="Chan C."/>
        </authorList>
    </citation>
    <scope>NUCLEOTIDE SEQUENCE</scope>
</reference>
<evidence type="ECO:0000313" key="3">
    <source>
        <dbReference type="Proteomes" id="UP000604046"/>
    </source>
</evidence>
<feature type="region of interest" description="Disordered" evidence="1">
    <location>
        <begin position="1"/>
        <end position="56"/>
    </location>
</feature>
<dbReference type="Proteomes" id="UP000604046">
    <property type="component" value="Unassembled WGS sequence"/>
</dbReference>
<evidence type="ECO:0000313" key="2">
    <source>
        <dbReference type="EMBL" id="CAE7032582.1"/>
    </source>
</evidence>
<proteinExistence type="predicted"/>
<sequence>MKLGQEESPRKSMSTVGIDALPVKTQDSEQQSDGPDTTRCRSKRKRPPPVHKSMGMDLFEKDAKTMLKAFLDRYLGRRPVTGDYWYDSTCTDGQFTTVLHCPCFTEKLYYGTPCSTKLSAELSAADAWREDNETQEAAARLPATMSSIKYWTKAMRVDRQGRSIAEHSRQQYMDMKERGCRTALWDGRE</sequence>
<feature type="compositionally biased region" description="Basic residues" evidence="1">
    <location>
        <begin position="40"/>
        <end position="49"/>
    </location>
</feature>
<protein>
    <submittedName>
        <fullName evidence="2">ANXA6 protein</fullName>
    </submittedName>
</protein>
<organism evidence="2 3">
    <name type="scientific">Symbiodinium natans</name>
    <dbReference type="NCBI Taxonomy" id="878477"/>
    <lineage>
        <taxon>Eukaryota</taxon>
        <taxon>Sar</taxon>
        <taxon>Alveolata</taxon>
        <taxon>Dinophyceae</taxon>
        <taxon>Suessiales</taxon>
        <taxon>Symbiodiniaceae</taxon>
        <taxon>Symbiodinium</taxon>
    </lineage>
</organism>
<feature type="compositionally biased region" description="Basic and acidic residues" evidence="1">
    <location>
        <begin position="1"/>
        <end position="10"/>
    </location>
</feature>
<gene>
    <name evidence="2" type="primary">ANXA6</name>
    <name evidence="2" type="ORF">SNAT2548_LOCUS3918</name>
</gene>
<name>A0A812IGH4_9DINO</name>
<dbReference type="EMBL" id="CAJNDS010000240">
    <property type="protein sequence ID" value="CAE7032582.1"/>
    <property type="molecule type" value="Genomic_DNA"/>
</dbReference>
<comment type="caution">
    <text evidence="2">The sequence shown here is derived from an EMBL/GenBank/DDBJ whole genome shotgun (WGS) entry which is preliminary data.</text>
</comment>
<keyword evidence="3" id="KW-1185">Reference proteome</keyword>
<accession>A0A812IGH4</accession>
<dbReference type="AlphaFoldDB" id="A0A812IGH4"/>